<dbReference type="NCBIfam" id="TIGR01720">
    <property type="entry name" value="NRPS-para261"/>
    <property type="match status" value="1"/>
</dbReference>
<evidence type="ECO:0000259" key="4">
    <source>
        <dbReference type="PROSITE" id="PS50075"/>
    </source>
</evidence>
<dbReference type="PROSITE" id="PS00012">
    <property type="entry name" value="PHOSPHOPANTETHEINE"/>
    <property type="match status" value="1"/>
</dbReference>
<evidence type="ECO:0000256" key="3">
    <source>
        <dbReference type="ARBA" id="ARBA00022553"/>
    </source>
</evidence>
<dbReference type="InterPro" id="IPR001242">
    <property type="entry name" value="Condensation_dom"/>
</dbReference>
<dbReference type="Proteomes" id="UP000636004">
    <property type="component" value="Unassembled WGS sequence"/>
</dbReference>
<evidence type="ECO:0000256" key="1">
    <source>
        <dbReference type="ARBA" id="ARBA00001957"/>
    </source>
</evidence>
<feature type="domain" description="Carrier" evidence="4">
    <location>
        <begin position="113"/>
        <end position="187"/>
    </location>
</feature>
<dbReference type="PANTHER" id="PTHR45398">
    <property type="match status" value="1"/>
</dbReference>
<protein>
    <recommendedName>
        <fullName evidence="4">Carrier domain-containing protein</fullName>
    </recommendedName>
</protein>
<proteinExistence type="predicted"/>
<dbReference type="InterPro" id="IPR045851">
    <property type="entry name" value="AMP-bd_C_sf"/>
</dbReference>
<dbReference type="Gene3D" id="1.10.1200.10">
    <property type="entry name" value="ACP-like"/>
    <property type="match status" value="1"/>
</dbReference>
<gene>
    <name evidence="5" type="ORF">GCM10007028_05340</name>
</gene>
<dbReference type="Pfam" id="PF00668">
    <property type="entry name" value="Condensation"/>
    <property type="match status" value="1"/>
</dbReference>
<keyword evidence="6" id="KW-1185">Reference proteome</keyword>
<reference evidence="5" key="1">
    <citation type="journal article" date="2014" name="Int. J. Syst. Evol. Microbiol.">
        <title>Complete genome sequence of Corynebacterium casei LMG S-19264T (=DSM 44701T), isolated from a smear-ripened cheese.</title>
        <authorList>
            <consortium name="US DOE Joint Genome Institute (JGI-PGF)"/>
            <person name="Walter F."/>
            <person name="Albersmeier A."/>
            <person name="Kalinowski J."/>
            <person name="Ruckert C."/>
        </authorList>
    </citation>
    <scope>NUCLEOTIDE SEQUENCE</scope>
    <source>
        <strain evidence="5">KCTC 12710</strain>
    </source>
</reference>
<reference evidence="5" key="2">
    <citation type="submission" date="2020-09" db="EMBL/GenBank/DDBJ databases">
        <authorList>
            <person name="Sun Q."/>
            <person name="Kim S."/>
        </authorList>
    </citation>
    <scope>NUCLEOTIDE SEQUENCE</scope>
    <source>
        <strain evidence="5">KCTC 12710</strain>
    </source>
</reference>
<dbReference type="Gene3D" id="3.30.559.10">
    <property type="entry name" value="Chloramphenicol acetyltransferase-like domain"/>
    <property type="match status" value="1"/>
</dbReference>
<dbReference type="InterPro" id="IPR036736">
    <property type="entry name" value="ACP-like_sf"/>
</dbReference>
<dbReference type="InterPro" id="IPR010060">
    <property type="entry name" value="NRPS_synth"/>
</dbReference>
<keyword evidence="3" id="KW-0597">Phosphoprotein</keyword>
<dbReference type="Pfam" id="PF00550">
    <property type="entry name" value="PP-binding"/>
    <property type="match status" value="1"/>
</dbReference>
<dbReference type="InterPro" id="IPR023213">
    <property type="entry name" value="CAT-like_dom_sf"/>
</dbReference>
<comment type="caution">
    <text evidence="5">The sequence shown here is derived from an EMBL/GenBank/DDBJ whole genome shotgun (WGS) entry which is preliminary data.</text>
</comment>
<dbReference type="SUPFAM" id="SSF52777">
    <property type="entry name" value="CoA-dependent acyltransferases"/>
    <property type="match status" value="2"/>
</dbReference>
<accession>A0A918QSY0</accession>
<evidence type="ECO:0000313" key="6">
    <source>
        <dbReference type="Proteomes" id="UP000636004"/>
    </source>
</evidence>
<evidence type="ECO:0000256" key="2">
    <source>
        <dbReference type="ARBA" id="ARBA00022450"/>
    </source>
</evidence>
<name>A0A918QSY0_9FLAO</name>
<dbReference type="Gene3D" id="3.30.300.30">
    <property type="match status" value="1"/>
</dbReference>
<dbReference type="SUPFAM" id="SSF47336">
    <property type="entry name" value="ACP-like"/>
    <property type="match status" value="1"/>
</dbReference>
<dbReference type="SUPFAM" id="SSF56801">
    <property type="entry name" value="Acetyl-CoA synthetase-like"/>
    <property type="match status" value="1"/>
</dbReference>
<dbReference type="PANTHER" id="PTHR45398:SF1">
    <property type="entry name" value="ENZYME, PUTATIVE (JCVI)-RELATED"/>
    <property type="match status" value="1"/>
</dbReference>
<dbReference type="GO" id="GO:0003824">
    <property type="term" value="F:catalytic activity"/>
    <property type="evidence" value="ECO:0007669"/>
    <property type="project" value="InterPro"/>
</dbReference>
<keyword evidence="2" id="KW-0596">Phosphopantetheine</keyword>
<dbReference type="Gene3D" id="3.30.559.30">
    <property type="entry name" value="Nonribosomal peptide synthetase, condensation domain"/>
    <property type="match status" value="1"/>
</dbReference>
<dbReference type="AlphaFoldDB" id="A0A918QSY0"/>
<dbReference type="InterPro" id="IPR009081">
    <property type="entry name" value="PP-bd_ACP"/>
</dbReference>
<sequence>MKENILKIIQKLSSEEQKLLALKIKDLSQYGALKTRSENPKKLVAYVNEQEVKDSDGLMVYLKSKIPGYMVPSTIKKIKQFPTLPNGKIDKNKLQAITVKKESKNNRSLIKKQPQSDIEKKLVAIWETVLGFSPISVEDNFFEIGGDSILSIQIVAKARNEGIYLKANQLFDSQTIAELSVFATEDQEFSNTTKPYINIEGQTPLTPIQHWFFESHKNAPHFWNQIIELQNIDSISNKMFEIIAEEIISNHEALRLSFRRANSVWEASVLSVNQIKCFHYFSLNKVESLSVQNSKINTTLLDIQNNSELEKGSLFKIIYFECGNLQQNRVFLVAHHLVVDLVSWNIIFNHIVSAIKNGSKDFIPKINKNKTSTINDWSSYLENTIKTNVIADEFEYWKSQIVDVKEFPVDNFIDSKIYLENSIFTYSSELSSTFTKSLLHDANTAYGTKVEDLLIASLITTLCEWANLSEILLGLERQGRNIESQNLDFSNTVGWFTAFFPIALDYNSSQDLGFHIKAVKEKLRRIPNNGLGFGVLKYLTDNNKSDLNELHPKVVFNYLGNSNSIKNTGDLNFEFVKLTSRDPRSERNYEIEINAQIINNSLVANWSFTKDLYKEETAKTLANTFNKNLEAIINHCKIQDNVTYTPSDFPEADINQDDLDNLLSQF</sequence>
<dbReference type="FunFam" id="1.10.1200.10:FF:000005">
    <property type="entry name" value="Nonribosomal peptide synthetase 1"/>
    <property type="match status" value="1"/>
</dbReference>
<comment type="cofactor">
    <cofactor evidence="1">
        <name>pantetheine 4'-phosphate</name>
        <dbReference type="ChEBI" id="CHEBI:47942"/>
    </cofactor>
</comment>
<evidence type="ECO:0000313" key="5">
    <source>
        <dbReference type="EMBL" id="GGZ71068.1"/>
    </source>
</evidence>
<dbReference type="InterPro" id="IPR006162">
    <property type="entry name" value="Ppantetheine_attach_site"/>
</dbReference>
<dbReference type="EMBL" id="BMWZ01000001">
    <property type="protein sequence ID" value="GGZ71068.1"/>
    <property type="molecule type" value="Genomic_DNA"/>
</dbReference>
<dbReference type="PROSITE" id="PS50075">
    <property type="entry name" value="CARRIER"/>
    <property type="match status" value="1"/>
</dbReference>
<organism evidence="5 6">
    <name type="scientific">Algibacter mikhailovii</name>
    <dbReference type="NCBI Taxonomy" id="425498"/>
    <lineage>
        <taxon>Bacteria</taxon>
        <taxon>Pseudomonadati</taxon>
        <taxon>Bacteroidota</taxon>
        <taxon>Flavobacteriia</taxon>
        <taxon>Flavobacteriales</taxon>
        <taxon>Flavobacteriaceae</taxon>
        <taxon>Algibacter</taxon>
    </lineage>
</organism>